<protein>
    <recommendedName>
        <fullName evidence="1">DUF2249 domain-containing protein</fullName>
    </recommendedName>
</protein>
<evidence type="ECO:0000313" key="3">
    <source>
        <dbReference type="Proteomes" id="UP000008632"/>
    </source>
</evidence>
<dbReference type="Proteomes" id="UP000008632">
    <property type="component" value="Chromosome"/>
</dbReference>
<dbReference type="OrthoDB" id="5958858at2"/>
<accession>E6WPH3</accession>
<dbReference type="InterPro" id="IPR036868">
    <property type="entry name" value="TusA-like_sf"/>
</dbReference>
<dbReference type="EMBL" id="CP002446">
    <property type="protein sequence ID" value="ADV26217.1"/>
    <property type="molecule type" value="Genomic_DNA"/>
</dbReference>
<gene>
    <name evidence="2" type="ordered locus">Psesu_0356</name>
</gene>
<organism evidence="2 3">
    <name type="scientific">Pseudoxanthomonas suwonensis (strain 11-1)</name>
    <dbReference type="NCBI Taxonomy" id="743721"/>
    <lineage>
        <taxon>Bacteria</taxon>
        <taxon>Pseudomonadati</taxon>
        <taxon>Pseudomonadota</taxon>
        <taxon>Gammaproteobacteria</taxon>
        <taxon>Lysobacterales</taxon>
        <taxon>Lysobacteraceae</taxon>
        <taxon>Pseudoxanthomonas</taxon>
    </lineage>
</organism>
<dbReference type="SUPFAM" id="SSF64307">
    <property type="entry name" value="SirA-like"/>
    <property type="match status" value="1"/>
</dbReference>
<keyword evidence="3" id="KW-1185">Reference proteome</keyword>
<dbReference type="HOGENOM" id="CLU_157868_2_1_6"/>
<feature type="domain" description="DUF2249" evidence="1">
    <location>
        <begin position="5"/>
        <end position="70"/>
    </location>
</feature>
<dbReference type="STRING" id="743721.Psesu_0356"/>
<evidence type="ECO:0000259" key="1">
    <source>
        <dbReference type="Pfam" id="PF10006"/>
    </source>
</evidence>
<name>E6WPH3_PSEUU</name>
<evidence type="ECO:0000313" key="2">
    <source>
        <dbReference type="EMBL" id="ADV26217.1"/>
    </source>
</evidence>
<dbReference type="Pfam" id="PF10006">
    <property type="entry name" value="DUF2249"/>
    <property type="match status" value="1"/>
</dbReference>
<dbReference type="RefSeq" id="WP_013534047.1">
    <property type="nucleotide sequence ID" value="NC_014924.1"/>
</dbReference>
<sequence length="76" mass="8394">MQRRLDLRGLPPPQPMECILAALATLPPGGRLFALTPMRPLPLLSMLEADGFRWRLRDLQGGGTALRIRHAQPAQA</sequence>
<dbReference type="InterPro" id="IPR018720">
    <property type="entry name" value="DUF2249"/>
</dbReference>
<reference evidence="2 3" key="1">
    <citation type="submission" date="2011-01" db="EMBL/GenBank/DDBJ databases">
        <title>Complete sequence of Pseudoxanthomonas suwonensis 11-1.</title>
        <authorList>
            <consortium name="US DOE Joint Genome Institute"/>
            <person name="Lucas S."/>
            <person name="Copeland A."/>
            <person name="Lapidus A."/>
            <person name="Cheng J.-F."/>
            <person name="Goodwin L."/>
            <person name="Pitluck S."/>
            <person name="Teshima H."/>
            <person name="Detter J.C."/>
            <person name="Han C."/>
            <person name="Tapia R."/>
            <person name="Land M."/>
            <person name="Hauser L."/>
            <person name="Kyrpides N."/>
            <person name="Ivanova N."/>
            <person name="Ovchinnikova G."/>
            <person name="Siebers A.K."/>
            <person name="Allgaier M."/>
            <person name="Thelen M.P."/>
            <person name="Hugenholtz P."/>
            <person name="Gladden J."/>
            <person name="Woyke T."/>
        </authorList>
    </citation>
    <scope>NUCLEOTIDE SEQUENCE [LARGE SCALE GENOMIC DNA]</scope>
    <source>
        <strain evidence="3">11-1</strain>
    </source>
</reference>
<dbReference type="AlphaFoldDB" id="E6WPH3"/>
<dbReference type="KEGG" id="psu:Psesu_0356"/>
<proteinExistence type="predicted"/>